<keyword evidence="3" id="KW-1185">Reference proteome</keyword>
<accession>A0A9P8L2Z4</accession>
<evidence type="ECO:0000256" key="1">
    <source>
        <dbReference type="SAM" id="Coils"/>
    </source>
</evidence>
<keyword evidence="1" id="KW-0175">Coiled coil</keyword>
<dbReference type="EMBL" id="JAGHQM010001899">
    <property type="protein sequence ID" value="KAH0551593.1"/>
    <property type="molecule type" value="Genomic_DNA"/>
</dbReference>
<dbReference type="AlphaFoldDB" id="A0A9P8L2Z4"/>
<reference evidence="2" key="1">
    <citation type="submission" date="2021-03" db="EMBL/GenBank/DDBJ databases">
        <title>Comparative genomics and phylogenomic investigation of the class Geoglossomycetes provide insights into ecological specialization and systematics.</title>
        <authorList>
            <person name="Melie T."/>
            <person name="Pirro S."/>
            <person name="Miller A.N."/>
            <person name="Quandt A."/>
        </authorList>
    </citation>
    <scope>NUCLEOTIDE SEQUENCE</scope>
    <source>
        <strain evidence="2">CAQ_001_2017</strain>
    </source>
</reference>
<evidence type="ECO:0000313" key="2">
    <source>
        <dbReference type="EMBL" id="KAH0551593.1"/>
    </source>
</evidence>
<evidence type="ECO:0000313" key="3">
    <source>
        <dbReference type="Proteomes" id="UP000750711"/>
    </source>
</evidence>
<name>A0A9P8L2Z4_9PEZI</name>
<gene>
    <name evidence="2" type="ORF">GP486_007189</name>
</gene>
<sequence length="154" mass="17164">MGTDRRCRAWAIRLVFSIKEHSIYTFQATRTCIRNIVDHSYMEHLDAIAKRLSAEADSADAEVDELLAKLTTTHAHTRRLRKQIAHATLNADKIMYNEMEQIDAEELPADNSGPSAVSIDQAVATSLVASLLALDFNVEDLLRTLQGFSYSLAS</sequence>
<comment type="caution">
    <text evidence="2">The sequence shown here is derived from an EMBL/GenBank/DDBJ whole genome shotgun (WGS) entry which is preliminary data.</text>
</comment>
<proteinExistence type="predicted"/>
<protein>
    <submittedName>
        <fullName evidence="2">Uncharacterized protein</fullName>
    </submittedName>
</protein>
<organism evidence="2 3">
    <name type="scientific">Trichoglossum hirsutum</name>
    <dbReference type="NCBI Taxonomy" id="265104"/>
    <lineage>
        <taxon>Eukaryota</taxon>
        <taxon>Fungi</taxon>
        <taxon>Dikarya</taxon>
        <taxon>Ascomycota</taxon>
        <taxon>Pezizomycotina</taxon>
        <taxon>Geoglossomycetes</taxon>
        <taxon>Geoglossales</taxon>
        <taxon>Geoglossaceae</taxon>
        <taxon>Trichoglossum</taxon>
    </lineage>
</organism>
<feature type="coiled-coil region" evidence="1">
    <location>
        <begin position="42"/>
        <end position="69"/>
    </location>
</feature>
<dbReference type="Proteomes" id="UP000750711">
    <property type="component" value="Unassembled WGS sequence"/>
</dbReference>